<protein>
    <submittedName>
        <fullName evidence="3">Ribbon-helix-helix domain-containing protein</fullName>
    </submittedName>
</protein>
<dbReference type="Pfam" id="PF01402">
    <property type="entry name" value="RHH_1"/>
    <property type="match status" value="1"/>
</dbReference>
<feature type="domain" description="Ribbon-helix-helix protein CopG" evidence="2">
    <location>
        <begin position="18"/>
        <end position="46"/>
    </location>
</feature>
<name>A0ABU4WFU1_9BACT</name>
<dbReference type="RefSeq" id="WP_370396876.1">
    <property type="nucleotide sequence ID" value="NZ_JALBUT010000004.1"/>
</dbReference>
<dbReference type="EMBL" id="JALBUT010000004">
    <property type="protein sequence ID" value="MDX8415428.1"/>
    <property type="molecule type" value="Genomic_DNA"/>
</dbReference>
<accession>A0ABU4WFU1</accession>
<keyword evidence="4" id="KW-1185">Reference proteome</keyword>
<dbReference type="SUPFAM" id="SSF47598">
    <property type="entry name" value="Ribbon-helix-helix"/>
    <property type="match status" value="1"/>
</dbReference>
<evidence type="ECO:0000313" key="3">
    <source>
        <dbReference type="EMBL" id="MDX8415428.1"/>
    </source>
</evidence>
<evidence type="ECO:0000259" key="2">
    <source>
        <dbReference type="Pfam" id="PF01402"/>
    </source>
</evidence>
<gene>
    <name evidence="3" type="ORF">MOX91_04440</name>
</gene>
<dbReference type="Proteomes" id="UP001275932">
    <property type="component" value="Unassembled WGS sequence"/>
</dbReference>
<dbReference type="Gene3D" id="1.10.1220.10">
    <property type="entry name" value="Met repressor-like"/>
    <property type="match status" value="1"/>
</dbReference>
<comment type="caution">
    <text evidence="3">The sequence shown here is derived from an EMBL/GenBank/DDBJ whole genome shotgun (WGS) entry which is preliminary data.</text>
</comment>
<dbReference type="InterPro" id="IPR010985">
    <property type="entry name" value="Ribbon_hlx_hlx"/>
</dbReference>
<evidence type="ECO:0000313" key="4">
    <source>
        <dbReference type="Proteomes" id="UP001275932"/>
    </source>
</evidence>
<dbReference type="InterPro" id="IPR013321">
    <property type="entry name" value="Arc_rbn_hlx_hlx"/>
</dbReference>
<proteinExistence type="predicted"/>
<feature type="region of interest" description="Disordered" evidence="1">
    <location>
        <begin position="1"/>
        <end position="20"/>
    </location>
</feature>
<evidence type="ECO:0000256" key="1">
    <source>
        <dbReference type="SAM" id="MobiDB-lite"/>
    </source>
</evidence>
<dbReference type="CDD" id="cd22231">
    <property type="entry name" value="RHH_NikR_HicB-like"/>
    <property type="match status" value="1"/>
</dbReference>
<organism evidence="3 4">
    <name type="scientific">Intestinicryptomonas porci</name>
    <dbReference type="NCBI Taxonomy" id="2926320"/>
    <lineage>
        <taxon>Bacteria</taxon>
        <taxon>Pseudomonadati</taxon>
        <taxon>Verrucomicrobiota</taxon>
        <taxon>Opitutia</taxon>
        <taxon>Opitutales</taxon>
        <taxon>Intestinicryptomonaceae</taxon>
        <taxon>Intestinicryptomonas</taxon>
    </lineage>
</organism>
<reference evidence="3 4" key="1">
    <citation type="submission" date="2022-03" db="EMBL/GenBank/DDBJ databases">
        <title>Novel taxa within the pig intestine.</title>
        <authorList>
            <person name="Wylensek D."/>
            <person name="Bishof K."/>
            <person name="Afrizal A."/>
            <person name="Clavel T."/>
        </authorList>
    </citation>
    <scope>NUCLEOTIDE SEQUENCE [LARGE SCALE GENOMIC DNA]</scope>
    <source>
        <strain evidence="3 4">CLA-KB-P66</strain>
    </source>
</reference>
<dbReference type="InterPro" id="IPR002145">
    <property type="entry name" value="CopG"/>
</dbReference>
<sequence length="68" mass="7423">MGRTPKSLSGSKDSGMTQISISLPKPLVEQIDKMAELDNRNRSNFIATTLANMAKEFAGVAEAKKRLK</sequence>